<keyword evidence="3" id="KW-0547">Nucleotide-binding</keyword>
<dbReference type="InterPro" id="IPR041569">
    <property type="entry name" value="AAA_lid_3"/>
</dbReference>
<dbReference type="FunFam" id="2.40.40.20:FF:000007">
    <property type="entry name" value="AAA family ATPase"/>
    <property type="match status" value="1"/>
</dbReference>
<dbReference type="GO" id="GO:0005524">
    <property type="term" value="F:ATP binding"/>
    <property type="evidence" value="ECO:0007669"/>
    <property type="project" value="UniProtKB-KW"/>
</dbReference>
<dbReference type="Gene3D" id="1.10.8.60">
    <property type="match status" value="2"/>
</dbReference>
<dbReference type="Pfam" id="PF02933">
    <property type="entry name" value="CDC48_2"/>
    <property type="match status" value="1"/>
</dbReference>
<dbReference type="InterPro" id="IPR005938">
    <property type="entry name" value="AAA_ATPase_CDC48"/>
</dbReference>
<dbReference type="PROSITE" id="PS00674">
    <property type="entry name" value="AAA"/>
    <property type="match status" value="2"/>
</dbReference>
<evidence type="ECO:0000259" key="6">
    <source>
        <dbReference type="SMART" id="SM01072"/>
    </source>
</evidence>
<accession>A0A915SXY3</accession>
<keyword evidence="4" id="KW-0067">ATP-binding</keyword>
<dbReference type="NCBIfam" id="TIGR01243">
    <property type="entry name" value="CDC48"/>
    <property type="match status" value="1"/>
</dbReference>
<evidence type="ECO:0000256" key="4">
    <source>
        <dbReference type="ARBA" id="ARBA00022840"/>
    </source>
</evidence>
<evidence type="ECO:0000256" key="2">
    <source>
        <dbReference type="ARBA" id="ARBA00022737"/>
    </source>
</evidence>
<dbReference type="GeneID" id="74568175"/>
<keyword evidence="2" id="KW-0677">Repeat</keyword>
<proteinExistence type="inferred from homology"/>
<dbReference type="InterPro" id="IPR003593">
    <property type="entry name" value="AAA+_ATPase"/>
</dbReference>
<dbReference type="InterPro" id="IPR027417">
    <property type="entry name" value="P-loop_NTPase"/>
</dbReference>
<dbReference type="SMART" id="SM01073">
    <property type="entry name" value="CDC48_N"/>
    <property type="match status" value="1"/>
</dbReference>
<dbReference type="AlphaFoldDB" id="A0A915SXY3"/>
<dbReference type="CDD" id="cd19511">
    <property type="entry name" value="RecA-like_CDC48_r2-like"/>
    <property type="match status" value="1"/>
</dbReference>
<dbReference type="InterPro" id="IPR009010">
    <property type="entry name" value="Asp_de-COase-like_dom_sf"/>
</dbReference>
<evidence type="ECO:0000313" key="9">
    <source>
        <dbReference type="Proteomes" id="UP001055553"/>
    </source>
</evidence>
<feature type="domain" description="AAA+ ATPase" evidence="5">
    <location>
        <begin position="537"/>
        <end position="674"/>
    </location>
</feature>
<dbReference type="Gene3D" id="3.40.50.300">
    <property type="entry name" value="P-loop containing nucleotide triphosphate hydrolases"/>
    <property type="match status" value="2"/>
</dbReference>
<dbReference type="SUPFAM" id="SSF50692">
    <property type="entry name" value="ADC-like"/>
    <property type="match status" value="1"/>
</dbReference>
<dbReference type="SUPFAM" id="SSF52540">
    <property type="entry name" value="P-loop containing nucleoside triphosphate hydrolases"/>
    <property type="match status" value="2"/>
</dbReference>
<dbReference type="CDD" id="cd19503">
    <property type="entry name" value="RecA-like_CDC48_NLV2_r1-like"/>
    <property type="match status" value="1"/>
</dbReference>
<evidence type="ECO:0000259" key="5">
    <source>
        <dbReference type="SMART" id="SM00382"/>
    </source>
</evidence>
<dbReference type="PANTHER" id="PTHR23077:SF171">
    <property type="entry name" value="NUCLEAR VALOSIN-CONTAINING PROTEIN-LIKE"/>
    <property type="match status" value="1"/>
</dbReference>
<evidence type="ECO:0000256" key="1">
    <source>
        <dbReference type="ARBA" id="ARBA00009833"/>
    </source>
</evidence>
<dbReference type="Gene3D" id="3.10.330.10">
    <property type="match status" value="1"/>
</dbReference>
<name>A0A915SXY3_9ARCH</name>
<dbReference type="InterPro" id="IPR003960">
    <property type="entry name" value="ATPase_AAA_CS"/>
</dbReference>
<dbReference type="Proteomes" id="UP001055553">
    <property type="component" value="Chromosome"/>
</dbReference>
<feature type="domain" description="AAA+ ATPase" evidence="5">
    <location>
        <begin position="246"/>
        <end position="382"/>
    </location>
</feature>
<protein>
    <submittedName>
        <fullName evidence="8">AAA family ATPase Cdc48</fullName>
    </submittedName>
</protein>
<dbReference type="KEGG" id="naer:MJ1_0224"/>
<dbReference type="Pfam" id="PF02359">
    <property type="entry name" value="CDC48_N"/>
    <property type="match status" value="1"/>
</dbReference>
<dbReference type="PANTHER" id="PTHR23077">
    <property type="entry name" value="AAA-FAMILY ATPASE"/>
    <property type="match status" value="1"/>
</dbReference>
<dbReference type="InterPro" id="IPR003959">
    <property type="entry name" value="ATPase_AAA_core"/>
</dbReference>
<gene>
    <name evidence="8" type="ORF">MJ1_0224</name>
</gene>
<dbReference type="SMR" id="A0A915SXY3"/>
<dbReference type="GO" id="GO:0005737">
    <property type="term" value="C:cytoplasm"/>
    <property type="evidence" value="ECO:0007669"/>
    <property type="project" value="UniProtKB-ARBA"/>
</dbReference>
<evidence type="ECO:0000256" key="3">
    <source>
        <dbReference type="ARBA" id="ARBA00022741"/>
    </source>
</evidence>
<feature type="domain" description="CDC48 N-terminal subdomain" evidence="7">
    <location>
        <begin position="14"/>
        <end position="98"/>
    </location>
</feature>
<dbReference type="InterPro" id="IPR029067">
    <property type="entry name" value="CDC48_domain_2-like_sf"/>
</dbReference>
<dbReference type="SUPFAM" id="SSF54585">
    <property type="entry name" value="Cdc48 domain 2-like"/>
    <property type="match status" value="1"/>
</dbReference>
<dbReference type="FunFam" id="3.40.50.300:FF:000018">
    <property type="entry name" value="Cell division control 48"/>
    <property type="match status" value="1"/>
</dbReference>
<organism evidence="8 9">
    <name type="scientific">Nanobdella aerobiophila</name>
    <dbReference type="NCBI Taxonomy" id="2586965"/>
    <lineage>
        <taxon>Archaea</taxon>
        <taxon>Nanobdellota</taxon>
        <taxon>Nanobdellia</taxon>
        <taxon>Nanobdellales</taxon>
        <taxon>Nanobdellaceae</taxon>
        <taxon>Nanobdella</taxon>
    </lineage>
</organism>
<evidence type="ECO:0000259" key="7">
    <source>
        <dbReference type="SMART" id="SM01073"/>
    </source>
</evidence>
<keyword evidence="9" id="KW-1185">Reference proteome</keyword>
<dbReference type="InterPro" id="IPR050168">
    <property type="entry name" value="AAA_ATPase_domain"/>
</dbReference>
<feature type="domain" description="CDC48" evidence="6">
    <location>
        <begin position="116"/>
        <end position="203"/>
    </location>
</feature>
<comment type="similarity">
    <text evidence="1">Belongs to the AAA ATPase family. CDC48 subfamily.</text>
</comment>
<dbReference type="Pfam" id="PF00004">
    <property type="entry name" value="AAA"/>
    <property type="match status" value="2"/>
</dbReference>
<dbReference type="SMART" id="SM00382">
    <property type="entry name" value="AAA"/>
    <property type="match status" value="2"/>
</dbReference>
<reference evidence="9" key="1">
    <citation type="journal article" date="2022" name="Int. J. Syst. Evol. Microbiol.">
        <title>Nanobdella aerobiophila gen. nov., sp. nov., a thermoacidophilic, obligate ectosymbiotic archaeon, and proposal of Nanobdellaceae fam. nov., Nanobdellales ord. nov. and Nanobdellia class. nov.</title>
        <authorList>
            <person name="Kato S."/>
            <person name="Ogasawara A."/>
            <person name="Itoh T."/>
            <person name="Sakai H.D."/>
            <person name="Shimizu M."/>
            <person name="Yuki M."/>
            <person name="Kaneko M."/>
            <person name="Takashina T."/>
            <person name="Ohkuma M."/>
        </authorList>
    </citation>
    <scope>NUCLEOTIDE SEQUENCE [LARGE SCALE GENOMIC DNA]</scope>
    <source>
        <strain evidence="9">MJ1</strain>
    </source>
</reference>
<dbReference type="RefSeq" id="WP_258393428.1">
    <property type="nucleotide sequence ID" value="NZ_AP019769.1"/>
</dbReference>
<dbReference type="GO" id="GO:0016887">
    <property type="term" value="F:ATP hydrolysis activity"/>
    <property type="evidence" value="ECO:0007669"/>
    <property type="project" value="InterPro"/>
</dbReference>
<dbReference type="Pfam" id="PF17862">
    <property type="entry name" value="AAA_lid_3"/>
    <property type="match status" value="2"/>
</dbReference>
<evidence type="ECO:0000313" key="8">
    <source>
        <dbReference type="EMBL" id="BBL45395.1"/>
    </source>
</evidence>
<sequence>MDNNSNHEDVPEVKMKVAEALQNDLYKGIVRLDTEAMKKIGIRIGDVVEIEGKKKTVAIAQMLPPEDYGLGIIRMDGIIRKNANATLGGYVTVRKASVKEAQKIILAPSSKGVTYQFSPSYINYIKRLLIGRAVLKGDNLVIVPSYRKKFDLLDDFEITFVEGLFSMGFSNELRLTVVNGLPKGALVITENTEIELLPHAVESKGELPEVTYEDIGDMDEVVQKVRELVELPLKYPELFERLGIDPPKGILLYGPPGTGKTLLAKAVANESGAYFIAINGPEIVSKYVGESEKKLRDIFEEANKNAPAVIFIDEIDAIAPKRDEAVGEVERRLVAQLLTLMDGLKARGKVIVIAATNRPDAVDPALRRPGRFDREIEVPVPNEHGRYQILKVHTRNVPIGKIVEDNGKKIYTLLNEKEKDELIRKLASITYGYVGADLSALVKEAAMNVIRRILPEIERYGDKIPDELLEQMVVTEEDFMSSLKLVPPSAMREVLVEVPKVRWNDIGGLKEIKQQLKESIEWPIKYRKIYEKVGIDPPKGILLYGPPGTGKTLLAKAVATEIGANFIAIKGPEIFSKWFGESEKMVREIFRKAKQVAPSVIFFDEIDAVAPRRGIAHSIDVYDSIVNQLLAEMDGITTKGDVVTIAATNRPDILDPALLRPGRLDRIIYIPAPDYESRLEILKIKTRSVPLAKDVSLEELARITEGYSGADLELLVKEAAMNGLRKIYNEIKLDNDSDQETLKKIEALNIFITMSDFREALNRVRPSITKDMENYYKTFTETFRTNILNNNSNKYYG</sequence>
<dbReference type="SMART" id="SM01072">
    <property type="entry name" value="CDC48_2"/>
    <property type="match status" value="1"/>
</dbReference>
<dbReference type="InterPro" id="IPR003338">
    <property type="entry name" value="CDC4_N-term_subdom"/>
</dbReference>
<dbReference type="Gene3D" id="2.40.40.20">
    <property type="match status" value="1"/>
</dbReference>
<dbReference type="InterPro" id="IPR004201">
    <property type="entry name" value="Cdc48_dom2"/>
</dbReference>
<dbReference type="EMBL" id="AP019769">
    <property type="protein sequence ID" value="BBL45395.1"/>
    <property type="molecule type" value="Genomic_DNA"/>
</dbReference>
<dbReference type="FunFam" id="3.40.50.300:FF:000012">
    <property type="entry name" value="Transitional endoplasmic reticulum ATPase"/>
    <property type="match status" value="1"/>
</dbReference>